<name>A0A5S9R6F7_MYCVN</name>
<keyword evidence="3" id="KW-1185">Reference proteome</keyword>
<feature type="region of interest" description="Disordered" evidence="1">
    <location>
        <begin position="19"/>
        <end position="97"/>
    </location>
</feature>
<feature type="compositionally biased region" description="Basic and acidic residues" evidence="1">
    <location>
        <begin position="144"/>
        <end position="154"/>
    </location>
</feature>
<accession>A0A5S9R6F7</accession>
<protein>
    <submittedName>
        <fullName evidence="2">Uncharacterized protein</fullName>
    </submittedName>
</protein>
<evidence type="ECO:0000313" key="2">
    <source>
        <dbReference type="EMBL" id="CAA0132190.1"/>
    </source>
</evidence>
<feature type="region of interest" description="Disordered" evidence="1">
    <location>
        <begin position="126"/>
        <end position="154"/>
    </location>
</feature>
<feature type="compositionally biased region" description="Basic and acidic residues" evidence="1">
    <location>
        <begin position="24"/>
        <end position="33"/>
    </location>
</feature>
<dbReference type="AlphaFoldDB" id="A0A5S9R6F7"/>
<evidence type="ECO:0000313" key="3">
    <source>
        <dbReference type="Proteomes" id="UP000430146"/>
    </source>
</evidence>
<gene>
    <name evidence="2" type="ORF">AELLOGFF_01655</name>
</gene>
<feature type="region of interest" description="Disordered" evidence="1">
    <location>
        <begin position="207"/>
        <end position="237"/>
    </location>
</feature>
<organism evidence="2 3">
    <name type="scientific">Mycolicibacterium vanbaalenii</name>
    <name type="common">Mycobacterium vanbaalenii</name>
    <dbReference type="NCBI Taxonomy" id="110539"/>
    <lineage>
        <taxon>Bacteria</taxon>
        <taxon>Bacillati</taxon>
        <taxon>Actinomycetota</taxon>
        <taxon>Actinomycetes</taxon>
        <taxon>Mycobacteriales</taxon>
        <taxon>Mycobacteriaceae</taxon>
        <taxon>Mycolicibacterium</taxon>
    </lineage>
</organism>
<dbReference type="EMBL" id="CACSIP010000045">
    <property type="protein sequence ID" value="CAA0132190.1"/>
    <property type="molecule type" value="Genomic_DNA"/>
</dbReference>
<proteinExistence type="predicted"/>
<evidence type="ECO:0000256" key="1">
    <source>
        <dbReference type="SAM" id="MobiDB-lite"/>
    </source>
</evidence>
<dbReference type="Proteomes" id="UP000430146">
    <property type="component" value="Unassembled WGS sequence"/>
</dbReference>
<reference evidence="2 3" key="1">
    <citation type="submission" date="2019-11" db="EMBL/GenBank/DDBJ databases">
        <authorList>
            <person name="Holert J."/>
        </authorList>
    </citation>
    <scope>NUCLEOTIDE SEQUENCE [LARGE SCALE GENOMIC DNA]</scope>
    <source>
        <strain evidence="2">BC8_1</strain>
    </source>
</reference>
<sequence>MRLNRTIHYANAEAAAAASFPESRCPDRRETSRARPRQGGFRPARPRIHRARCGWPDPGIWPQNHGSPARFGRVSRTRAADRGAARGSGRGAATPQRWRMVASPLRWSRRAQPNLADAQNAFSMRGALPVSDSGPRHAGVVPDGEGRRTTPPRDCRLRRDRLVRVRRRLTCWARYPRPRRSRHGWRVCVPGTRQSPANARLLPRRRAQVREGSLAEDCRPPHAAETRTRQPTFNSSR</sequence>
<feature type="compositionally biased region" description="Basic and acidic residues" evidence="1">
    <location>
        <begin position="216"/>
        <end position="228"/>
    </location>
</feature>